<keyword evidence="1" id="KW-0812">Transmembrane</keyword>
<evidence type="ECO:0000256" key="1">
    <source>
        <dbReference type="SAM" id="Phobius"/>
    </source>
</evidence>
<feature type="transmembrane region" description="Helical" evidence="1">
    <location>
        <begin position="137"/>
        <end position="156"/>
    </location>
</feature>
<feature type="transmembrane region" description="Helical" evidence="1">
    <location>
        <begin position="72"/>
        <end position="92"/>
    </location>
</feature>
<name>A0ABW5KSH8_9FLAO</name>
<dbReference type="RefSeq" id="WP_376893386.1">
    <property type="nucleotide sequence ID" value="NZ_JBHULS010000003.1"/>
</dbReference>
<gene>
    <name evidence="2" type="ORF">ACFSQP_08440</name>
</gene>
<accession>A0ABW5KSH8</accession>
<evidence type="ECO:0008006" key="4">
    <source>
        <dbReference type="Google" id="ProtNLM"/>
    </source>
</evidence>
<keyword evidence="3" id="KW-1185">Reference proteome</keyword>
<feature type="transmembrane region" description="Helical" evidence="1">
    <location>
        <begin position="201"/>
        <end position="220"/>
    </location>
</feature>
<proteinExistence type="predicted"/>
<keyword evidence="1" id="KW-1133">Transmembrane helix</keyword>
<sequence>MSGLKALFNFYLNSSVHVALSAASLTWVSYLNYGIPASKAVLFFVFFATIVGYNFVKFFGLAKFHHRSLSRGLKSIQLLTVCAIVFGGYFAFQLKWASLLYFFGFGMVTFLYASPFIPVKTTVYYQQNLRNLSGIKIYVIALVWMGVTVFVPLVTAPVALEFAVFWACLQRFVFVLALMLPFEMRDMQYDSLKLATIPQKIGIKNTKIMGIFLMALFWLTTMVMPLAMPIATGIQMVIGLLVVCSVLYAKQNQSKYYSSFWVEGIPVLWLLLMLVFG</sequence>
<feature type="transmembrane region" description="Helical" evidence="1">
    <location>
        <begin position="162"/>
        <end position="180"/>
    </location>
</feature>
<organism evidence="2 3">
    <name type="scientific">Bizionia sediminis</name>
    <dbReference type="NCBI Taxonomy" id="1737064"/>
    <lineage>
        <taxon>Bacteria</taxon>
        <taxon>Pseudomonadati</taxon>
        <taxon>Bacteroidota</taxon>
        <taxon>Flavobacteriia</taxon>
        <taxon>Flavobacteriales</taxon>
        <taxon>Flavobacteriaceae</taxon>
        <taxon>Bizionia</taxon>
    </lineage>
</organism>
<evidence type="ECO:0000313" key="2">
    <source>
        <dbReference type="EMBL" id="MFD2551842.1"/>
    </source>
</evidence>
<dbReference type="EMBL" id="JBHULS010000003">
    <property type="protein sequence ID" value="MFD2551842.1"/>
    <property type="molecule type" value="Genomic_DNA"/>
</dbReference>
<reference evidence="3" key="1">
    <citation type="journal article" date="2019" name="Int. J. Syst. Evol. Microbiol.">
        <title>The Global Catalogue of Microorganisms (GCM) 10K type strain sequencing project: providing services to taxonomists for standard genome sequencing and annotation.</title>
        <authorList>
            <consortium name="The Broad Institute Genomics Platform"/>
            <consortium name="The Broad Institute Genome Sequencing Center for Infectious Disease"/>
            <person name="Wu L."/>
            <person name="Ma J."/>
        </authorList>
    </citation>
    <scope>NUCLEOTIDE SEQUENCE [LARGE SCALE GENOMIC DNA]</scope>
    <source>
        <strain evidence="3">KCTC 42587</strain>
    </source>
</reference>
<feature type="transmembrane region" description="Helical" evidence="1">
    <location>
        <begin position="98"/>
        <end position="117"/>
    </location>
</feature>
<feature type="transmembrane region" description="Helical" evidence="1">
    <location>
        <begin position="7"/>
        <end position="28"/>
    </location>
</feature>
<dbReference type="Proteomes" id="UP001597472">
    <property type="component" value="Unassembled WGS sequence"/>
</dbReference>
<feature type="transmembrane region" description="Helical" evidence="1">
    <location>
        <begin position="40"/>
        <end position="60"/>
    </location>
</feature>
<evidence type="ECO:0000313" key="3">
    <source>
        <dbReference type="Proteomes" id="UP001597472"/>
    </source>
</evidence>
<comment type="caution">
    <text evidence="2">The sequence shown here is derived from an EMBL/GenBank/DDBJ whole genome shotgun (WGS) entry which is preliminary data.</text>
</comment>
<protein>
    <recommendedName>
        <fullName evidence="4">Prenyltransferase</fullName>
    </recommendedName>
</protein>
<keyword evidence="1" id="KW-0472">Membrane</keyword>
<feature type="transmembrane region" description="Helical" evidence="1">
    <location>
        <begin position="226"/>
        <end position="249"/>
    </location>
</feature>
<feature type="transmembrane region" description="Helical" evidence="1">
    <location>
        <begin position="256"/>
        <end position="276"/>
    </location>
</feature>